<dbReference type="GO" id="GO:0005096">
    <property type="term" value="F:GTPase activator activity"/>
    <property type="evidence" value="ECO:0007669"/>
    <property type="project" value="TreeGrafter"/>
</dbReference>
<feature type="region of interest" description="Disordered" evidence="1">
    <location>
        <begin position="99"/>
        <end position="266"/>
    </location>
</feature>
<gene>
    <name evidence="3" type="ORF">LGLO00237_LOCUS31695</name>
</gene>
<evidence type="ECO:0000256" key="1">
    <source>
        <dbReference type="SAM" id="MobiDB-lite"/>
    </source>
</evidence>
<dbReference type="Gene3D" id="1.10.472.80">
    <property type="entry name" value="Ypt/Rab-GAP domain of gyp1p, domain 3"/>
    <property type="match status" value="1"/>
</dbReference>
<feature type="domain" description="Rab-GAP TBC" evidence="2">
    <location>
        <begin position="484"/>
        <end position="703"/>
    </location>
</feature>
<dbReference type="PROSITE" id="PS50086">
    <property type="entry name" value="TBC_RABGAP"/>
    <property type="match status" value="1"/>
</dbReference>
<feature type="compositionally biased region" description="Basic and acidic residues" evidence="1">
    <location>
        <begin position="355"/>
        <end position="368"/>
    </location>
</feature>
<reference evidence="3" key="1">
    <citation type="submission" date="2021-01" db="EMBL/GenBank/DDBJ databases">
        <authorList>
            <person name="Corre E."/>
            <person name="Pelletier E."/>
            <person name="Niang G."/>
            <person name="Scheremetjew M."/>
            <person name="Finn R."/>
            <person name="Kale V."/>
            <person name="Holt S."/>
            <person name="Cochrane G."/>
            <person name="Meng A."/>
            <person name="Brown T."/>
            <person name="Cohen L."/>
        </authorList>
    </citation>
    <scope>NUCLEOTIDE SEQUENCE</scope>
    <source>
        <strain evidence="3">CCCM811</strain>
    </source>
</reference>
<dbReference type="Pfam" id="PF00566">
    <property type="entry name" value="RabGAP-TBC"/>
    <property type="match status" value="1"/>
</dbReference>
<feature type="compositionally biased region" description="Polar residues" evidence="1">
    <location>
        <begin position="371"/>
        <end position="380"/>
    </location>
</feature>
<protein>
    <recommendedName>
        <fullName evidence="2">Rab-GAP TBC domain-containing protein</fullName>
    </recommendedName>
</protein>
<dbReference type="PANTHER" id="PTHR47219">
    <property type="entry name" value="RAB GTPASE-ACTIVATING PROTEIN 1-LIKE"/>
    <property type="match status" value="1"/>
</dbReference>
<organism evidence="3">
    <name type="scientific">Lotharella globosa</name>
    <dbReference type="NCBI Taxonomy" id="91324"/>
    <lineage>
        <taxon>Eukaryota</taxon>
        <taxon>Sar</taxon>
        <taxon>Rhizaria</taxon>
        <taxon>Cercozoa</taxon>
        <taxon>Chlorarachniophyceae</taxon>
        <taxon>Lotharella</taxon>
    </lineage>
</organism>
<feature type="compositionally biased region" description="Pro residues" evidence="1">
    <location>
        <begin position="227"/>
        <end position="237"/>
    </location>
</feature>
<feature type="region of interest" description="Disordered" evidence="1">
    <location>
        <begin position="788"/>
        <end position="825"/>
    </location>
</feature>
<dbReference type="InterPro" id="IPR000195">
    <property type="entry name" value="Rab-GAP-TBC_dom"/>
</dbReference>
<evidence type="ECO:0000259" key="2">
    <source>
        <dbReference type="PROSITE" id="PS50086"/>
    </source>
</evidence>
<dbReference type="AlphaFoldDB" id="A0A7S3ZDG5"/>
<name>A0A7S3ZDG5_9EUKA</name>
<sequence>MRSAPRLQGEASRTAGSERKHNEQTGVVEAKRKHRRSFSREMTSPIKAMNQNYGFPMTPEVEVRVKLLHGNSKSKPWTTVANMLIDYRLQETKARALATAPMPPPTPDAPKTSPPGPPSHQVKSSPLVETHRDQSLQREGKRTKRSIGKSLSPARPRTSKCHDTSKQAPAPSRRRKRSMSWNLDPDEPLPVSEEPLPAGGDSTSSVEPEPKPQLSVLNLGRSESAEPPMPSAPPASPPDSRGSKFPARTETAPARLMTRKKRHSKSGQYFKGVGEGIAGVPLGVMNGLAGIISEPVRSVKKSGGFNYIMHPCACSQQKKIGPLGLLRGVGHAITGVVRTPLQAVADLTDRVAGDEVQERGQHEHESMKRGSLSSTGTVTPSMGERREKRAFPGKSFLLGVAGLGKGLVFGVSGVFTEPVRMARKQGVTGFFRGVRSGLVGVVGQPVKGVVKFLEGIDKTFAAETNNEPYRIGDWNTFRRIAKYGVPSDLRPAFWEAASGARASRRASGLGYFQKLVAGCSALHDALANALELAKTEDIGDALAEAARDSNLSPAERLILKDLDRTYPEHPWLGAPEGFVALANVLGAYARRNPEVGYCQGLNFVAGIALAVLGSQEAAFWIMVALTENVLPVGYHDRSLAHAAVDSAVLRALVSWKQSRVARHLSQHGVPLESCVTHWFVALFSNALPPHTVIRIWDLLFIRGRIMVHEVALALLDLNKKKILAQRDPGRLFNILATLGSSDVGVNDVALLKRASSYRLSAEKIRTLVSQESKALAARYIEDFGEEGMNSGGGEGLSGGHDSLEENEKSLAPAGGEVELERKESE</sequence>
<proteinExistence type="predicted"/>
<feature type="region of interest" description="Disordered" evidence="1">
    <location>
        <begin position="355"/>
        <end position="384"/>
    </location>
</feature>
<dbReference type="InterPro" id="IPR050302">
    <property type="entry name" value="Rab_GAP_TBC_domain"/>
</dbReference>
<feature type="region of interest" description="Disordered" evidence="1">
    <location>
        <begin position="1"/>
        <end position="45"/>
    </location>
</feature>
<evidence type="ECO:0000313" key="3">
    <source>
        <dbReference type="EMBL" id="CAE0679910.1"/>
    </source>
</evidence>
<dbReference type="SMART" id="SM00164">
    <property type="entry name" value="TBC"/>
    <property type="match status" value="1"/>
</dbReference>
<dbReference type="FunFam" id="1.10.8.270:FF:000016">
    <property type="entry name" value="TBC1 domain family member 2A"/>
    <property type="match status" value="1"/>
</dbReference>
<feature type="compositionally biased region" description="Basic and acidic residues" evidence="1">
    <location>
        <begin position="129"/>
        <end position="140"/>
    </location>
</feature>
<dbReference type="SUPFAM" id="SSF47923">
    <property type="entry name" value="Ypt/Rab-GAP domain of gyp1p"/>
    <property type="match status" value="2"/>
</dbReference>
<dbReference type="EMBL" id="HBIV01045180">
    <property type="protein sequence ID" value="CAE0679910.1"/>
    <property type="molecule type" value="Transcribed_RNA"/>
</dbReference>
<feature type="compositionally biased region" description="Pro residues" evidence="1">
    <location>
        <begin position="101"/>
        <end position="118"/>
    </location>
</feature>
<dbReference type="Gene3D" id="1.10.8.270">
    <property type="entry name" value="putative rabgap domain of human tbc1 domain family member 14 like domains"/>
    <property type="match status" value="1"/>
</dbReference>
<dbReference type="GO" id="GO:0031267">
    <property type="term" value="F:small GTPase binding"/>
    <property type="evidence" value="ECO:0007669"/>
    <property type="project" value="TreeGrafter"/>
</dbReference>
<dbReference type="PANTHER" id="PTHR47219:SF20">
    <property type="entry name" value="TBC1 DOMAIN FAMILY MEMBER 2B"/>
    <property type="match status" value="1"/>
</dbReference>
<accession>A0A7S3ZDG5</accession>
<dbReference type="InterPro" id="IPR035969">
    <property type="entry name" value="Rab-GAP_TBC_sf"/>
</dbReference>
<feature type="compositionally biased region" description="Gly residues" evidence="1">
    <location>
        <begin position="789"/>
        <end position="798"/>
    </location>
</feature>